<sequence length="445" mass="50146">MASILSLSAELKLGIIEQLDLTSSSFIPGPSQELLNLSCVCRTLRELALPYIFQDLVLLNNEKNGTSMLEIFKSALAVHARSIHYIGVMMIPEEDGNYNAPKPSDSHLPSTVQEALSSLGRLPNLERVVVEFRCAMTEDEDEGIYEASYDIYGEPESDEQVVEGEQTEAYRSLMKRSYDALAQNSASSIRSLEFRNVVAKRCSSWSTSEFRTLLSEVDSFTISLRGGGNGVGWLINRVVAYLAFVESLDDLFFRHLHSARTLRLSATTDGPPGLEGGMNNAGLPLKVDQLPNLRSLELKHFFISRSLATFITKHCNTLKEVRLNNCYSGLGDFECADGVAISWAEFFSTIASIPDCRPRVFHTFEVGPSDWENAPNPKKDEYGYQQALQTKALRETFPGRRMFDYKRIDDKYGMLFDFDEILEERFKDGADHASWQRLMRCLEQD</sequence>
<gene>
    <name evidence="1" type="ORF">E8E13_011159</name>
</gene>
<reference evidence="1" key="1">
    <citation type="submission" date="2019-04" db="EMBL/GenBank/DDBJ databases">
        <title>Sequencing of skin fungus with MAO and IRED activity.</title>
        <authorList>
            <person name="Marsaioli A.J."/>
            <person name="Bonatto J.M.C."/>
            <person name="Reis Junior O."/>
        </authorList>
    </citation>
    <scope>NUCLEOTIDE SEQUENCE</scope>
    <source>
        <strain evidence="1">30M1</strain>
    </source>
</reference>
<evidence type="ECO:0008006" key="3">
    <source>
        <dbReference type="Google" id="ProtNLM"/>
    </source>
</evidence>
<organism evidence="1 2">
    <name type="scientific">Curvularia kusanoi</name>
    <name type="common">Cochliobolus kusanoi</name>
    <dbReference type="NCBI Taxonomy" id="90978"/>
    <lineage>
        <taxon>Eukaryota</taxon>
        <taxon>Fungi</taxon>
        <taxon>Dikarya</taxon>
        <taxon>Ascomycota</taxon>
        <taxon>Pezizomycotina</taxon>
        <taxon>Dothideomycetes</taxon>
        <taxon>Pleosporomycetidae</taxon>
        <taxon>Pleosporales</taxon>
        <taxon>Pleosporineae</taxon>
        <taxon>Pleosporaceae</taxon>
        <taxon>Curvularia</taxon>
    </lineage>
</organism>
<dbReference type="AlphaFoldDB" id="A0A9P4TKG1"/>
<dbReference type="Gene3D" id="3.80.10.10">
    <property type="entry name" value="Ribonuclease Inhibitor"/>
    <property type="match status" value="1"/>
</dbReference>
<dbReference type="InterPro" id="IPR032675">
    <property type="entry name" value="LRR_dom_sf"/>
</dbReference>
<protein>
    <recommendedName>
        <fullName evidence="3">F-box domain-containing protein</fullName>
    </recommendedName>
</protein>
<dbReference type="EMBL" id="SWKU01000005">
    <property type="protein sequence ID" value="KAF3006905.1"/>
    <property type="molecule type" value="Genomic_DNA"/>
</dbReference>
<name>A0A9P4TKG1_CURKU</name>
<dbReference type="OrthoDB" id="5410873at2759"/>
<proteinExistence type="predicted"/>
<dbReference type="Proteomes" id="UP000801428">
    <property type="component" value="Unassembled WGS sequence"/>
</dbReference>
<evidence type="ECO:0000313" key="1">
    <source>
        <dbReference type="EMBL" id="KAF3006905.1"/>
    </source>
</evidence>
<keyword evidence="2" id="KW-1185">Reference proteome</keyword>
<comment type="caution">
    <text evidence="1">The sequence shown here is derived from an EMBL/GenBank/DDBJ whole genome shotgun (WGS) entry which is preliminary data.</text>
</comment>
<dbReference type="SUPFAM" id="SSF52047">
    <property type="entry name" value="RNI-like"/>
    <property type="match status" value="1"/>
</dbReference>
<accession>A0A9P4TKG1</accession>
<evidence type="ECO:0000313" key="2">
    <source>
        <dbReference type="Proteomes" id="UP000801428"/>
    </source>
</evidence>